<evidence type="ECO:0000256" key="8">
    <source>
        <dbReference type="ARBA" id="ARBA00022741"/>
    </source>
</evidence>
<dbReference type="InterPro" id="IPR004147">
    <property type="entry name" value="ABC1_dom"/>
</dbReference>
<dbReference type="InterPro" id="IPR050154">
    <property type="entry name" value="UbiB_kinase"/>
</dbReference>
<protein>
    <recommendedName>
        <fullName evidence="13">Probable protein kinase UbiB</fullName>
        <ecNumber evidence="13">2.7.-.-</ecNumber>
    </recommendedName>
    <alternativeName>
        <fullName evidence="13">Ubiquinone biosynthesis protein UbiB</fullName>
    </alternativeName>
</protein>
<feature type="transmembrane region" description="Helical" evidence="13">
    <location>
        <begin position="506"/>
        <end position="523"/>
    </location>
</feature>
<evidence type="ECO:0000256" key="11">
    <source>
        <dbReference type="ARBA" id="ARBA00022989"/>
    </source>
</evidence>
<evidence type="ECO:0000256" key="4">
    <source>
        <dbReference type="ARBA" id="ARBA00022519"/>
    </source>
</evidence>
<name>A0AAE9Z2F3_9GAMM</name>
<dbReference type="EMBL" id="CP059733">
    <property type="protein sequence ID" value="WDE05546.1"/>
    <property type="molecule type" value="Genomic_DNA"/>
</dbReference>
<dbReference type="RefSeq" id="WP_274038483.1">
    <property type="nucleotide sequence ID" value="NZ_CP059733.1"/>
</dbReference>
<keyword evidence="6 13" id="KW-0831">Ubiquinone biosynthesis</keyword>
<comment type="function">
    <text evidence="13">Is probably a protein kinase regulator of UbiI activity which is involved in aerobic coenzyme Q (ubiquinone) biosynthesis.</text>
</comment>
<dbReference type="NCBIfam" id="TIGR01982">
    <property type="entry name" value="UbiB"/>
    <property type="match status" value="1"/>
</dbReference>
<dbReference type="SUPFAM" id="SSF56112">
    <property type="entry name" value="Protein kinase-like (PK-like)"/>
    <property type="match status" value="1"/>
</dbReference>
<evidence type="ECO:0000259" key="14">
    <source>
        <dbReference type="Pfam" id="PF03109"/>
    </source>
</evidence>
<dbReference type="GO" id="GO:0005886">
    <property type="term" value="C:plasma membrane"/>
    <property type="evidence" value="ECO:0007669"/>
    <property type="project" value="UniProtKB-SubCell"/>
</dbReference>
<dbReference type="GO" id="GO:0010795">
    <property type="term" value="P:regulation of ubiquinone biosynthetic process"/>
    <property type="evidence" value="ECO:0007669"/>
    <property type="project" value="UniProtKB-UniRule"/>
</dbReference>
<dbReference type="PANTHER" id="PTHR10566">
    <property type="entry name" value="CHAPERONE-ACTIVITY OF BC1 COMPLEX CABC1 -RELATED"/>
    <property type="match status" value="1"/>
</dbReference>
<accession>A0AAE9Z2F3</accession>
<keyword evidence="9 13" id="KW-0418">Kinase</keyword>
<dbReference type="GO" id="GO:0005524">
    <property type="term" value="F:ATP binding"/>
    <property type="evidence" value="ECO:0007669"/>
    <property type="project" value="UniProtKB-KW"/>
</dbReference>
<dbReference type="Proteomes" id="UP000032352">
    <property type="component" value="Chromosome"/>
</dbReference>
<feature type="domain" description="ABC1 atypical kinase-like" evidence="14">
    <location>
        <begin position="90"/>
        <end position="349"/>
    </location>
</feature>
<evidence type="ECO:0000256" key="12">
    <source>
        <dbReference type="ARBA" id="ARBA00023136"/>
    </source>
</evidence>
<proteinExistence type="inferred from homology"/>
<organism evidence="15 16">
    <name type="scientific">Thalassomonas viridans</name>
    <dbReference type="NCBI Taxonomy" id="137584"/>
    <lineage>
        <taxon>Bacteria</taxon>
        <taxon>Pseudomonadati</taxon>
        <taxon>Pseudomonadota</taxon>
        <taxon>Gammaproteobacteria</taxon>
        <taxon>Alteromonadales</taxon>
        <taxon>Colwelliaceae</taxon>
        <taxon>Thalassomonas</taxon>
    </lineage>
</organism>
<feature type="binding site" evidence="13">
    <location>
        <position position="155"/>
    </location>
    <ligand>
        <name>ATP</name>
        <dbReference type="ChEBI" id="CHEBI:30616"/>
    </ligand>
</feature>
<evidence type="ECO:0000313" key="16">
    <source>
        <dbReference type="Proteomes" id="UP000032352"/>
    </source>
</evidence>
<dbReference type="GO" id="GO:0004672">
    <property type="term" value="F:protein kinase activity"/>
    <property type="evidence" value="ECO:0007669"/>
    <property type="project" value="UniProtKB-UniRule"/>
</dbReference>
<dbReference type="InterPro" id="IPR010232">
    <property type="entry name" value="UbiB"/>
</dbReference>
<reference evidence="15 16" key="1">
    <citation type="journal article" date="2015" name="Genome Announc.">
        <title>Draft Genome Sequences of Marine Isolates of Thalassomonas viridans and Thalassomonas actiniarum.</title>
        <authorList>
            <person name="Olonade I."/>
            <person name="van Zyl L.J."/>
            <person name="Trindade M."/>
        </authorList>
    </citation>
    <scope>NUCLEOTIDE SEQUENCE [LARGE SCALE GENOMIC DNA]</scope>
    <source>
        <strain evidence="15 16">XOM25</strain>
    </source>
</reference>
<keyword evidence="16" id="KW-1185">Reference proteome</keyword>
<dbReference type="NCBIfam" id="NF003404">
    <property type="entry name" value="PRK04750.1"/>
    <property type="match status" value="1"/>
</dbReference>
<dbReference type="CDD" id="cd13972">
    <property type="entry name" value="UbiB"/>
    <property type="match status" value="1"/>
</dbReference>
<evidence type="ECO:0000256" key="7">
    <source>
        <dbReference type="ARBA" id="ARBA00022692"/>
    </source>
</evidence>
<dbReference type="PANTHER" id="PTHR10566:SF113">
    <property type="entry name" value="PROTEIN ACTIVITY OF BC1 COMPLEX KINASE 7, CHLOROPLASTIC"/>
    <property type="match status" value="1"/>
</dbReference>
<comment type="subcellular location">
    <subcellularLocation>
        <location evidence="13">Cell membrane</location>
        <topology evidence="13">Multi-pass membrane protein</topology>
    </subcellularLocation>
</comment>
<keyword evidence="10 13" id="KW-0067">ATP-binding</keyword>
<keyword evidence="15" id="KW-0830">Ubiquinone</keyword>
<comment type="pathway">
    <text evidence="1 13">Cofactor biosynthesis; ubiquinone biosynthesis [regulation].</text>
</comment>
<evidence type="ECO:0000256" key="5">
    <source>
        <dbReference type="ARBA" id="ARBA00022679"/>
    </source>
</evidence>
<evidence type="ECO:0000256" key="13">
    <source>
        <dbReference type="HAMAP-Rule" id="MF_00414"/>
    </source>
</evidence>
<keyword evidence="5 13" id="KW-0808">Transferase</keyword>
<dbReference type="EC" id="2.7.-.-" evidence="13"/>
<evidence type="ECO:0000256" key="6">
    <source>
        <dbReference type="ARBA" id="ARBA00022688"/>
    </source>
</evidence>
<keyword evidence="11 13" id="KW-1133">Transmembrane helix</keyword>
<evidence type="ECO:0000256" key="3">
    <source>
        <dbReference type="ARBA" id="ARBA00022475"/>
    </source>
</evidence>
<dbReference type="InterPro" id="IPR011009">
    <property type="entry name" value="Kinase-like_dom_sf"/>
</dbReference>
<evidence type="ECO:0000256" key="1">
    <source>
        <dbReference type="ARBA" id="ARBA00005020"/>
    </source>
</evidence>
<comment type="similarity">
    <text evidence="2">Belongs to the protein kinase superfamily. ADCK protein kinase family.</text>
</comment>
<feature type="active site" description="Proton acceptor" evidence="13">
    <location>
        <position position="294"/>
    </location>
</feature>
<dbReference type="InterPro" id="IPR045308">
    <property type="entry name" value="UbiB_bact"/>
</dbReference>
<feature type="binding site" evidence="13">
    <location>
        <begin position="127"/>
        <end position="135"/>
    </location>
    <ligand>
        <name>ATP</name>
        <dbReference type="ChEBI" id="CHEBI:30616"/>
    </ligand>
</feature>
<keyword evidence="8 13" id="KW-0547">Nucleotide-binding</keyword>
<feature type="transmembrane region" description="Helical" evidence="13">
    <location>
        <begin position="529"/>
        <end position="546"/>
    </location>
</feature>
<keyword evidence="3 13" id="KW-1003">Cell membrane</keyword>
<evidence type="ECO:0000256" key="9">
    <source>
        <dbReference type="ARBA" id="ARBA00022777"/>
    </source>
</evidence>
<keyword evidence="7 13" id="KW-0812">Transmembrane</keyword>
<dbReference type="Pfam" id="PF03109">
    <property type="entry name" value="ABC1"/>
    <property type="match status" value="1"/>
</dbReference>
<sequence length="553" mass="63454">MNSHRLYQILKTFLQYGLDELLPKQALPWYVRLFRHSLFWLRNKHKDKPLALRFRLAIESLGPVFIKFGQMLSTRRDLLPPDFADELAALQDQVLPFNGEQAKKIIIAAMGEEAFNRHFGDFSAVPLASASIAQVHTASFYPEGKGGQGRDVVLKVLRPGIDKTILADIKVMMMFAAIVARWLPDGKRLRPKEVVAEYRKTILDELDLMREAANAIQLKRNFEQGRSSDKILYVPNIYSEYCHKNVLVMERIYGIGVGEIDTLHQNRVNMKLLAERGVEVFFTQVFRDSFFHADMHPGNVFVDASDPEDPTWIAIDCGIVGTLNREDKRYLAENFVAFFNRDYRKVAQLHVDSGWVPYETSVDEFEFAIRTVCEPIFNKPLAEISFGQVLVNLFNTARRFNMEVQPQLVLLQKTLLYIEGLGRQLYPQLDLWQTAKPFLETWVKQQMGPKAIFTKVRENLPFWNEKLPEMPDLVYDYLKAGKDNQIQQAQLISELNRQQEHNSQRLLYAVFSGALIISATLLFIEHKTFPALILGAAGTVMALLSLKKKPAND</sequence>
<evidence type="ECO:0000256" key="10">
    <source>
        <dbReference type="ARBA" id="ARBA00022840"/>
    </source>
</evidence>
<reference evidence="15 16" key="2">
    <citation type="journal article" date="2022" name="Mar. Drugs">
        <title>Bioassay-Guided Fractionation Leads to the Detection of Cholic Acid Generated by the Rare Thalassomonas sp.</title>
        <authorList>
            <person name="Pheiffer F."/>
            <person name="Schneider Y.K."/>
            <person name="Hansen E.H."/>
            <person name="Andersen J.H."/>
            <person name="Isaksson J."/>
            <person name="Busche T."/>
            <person name="R C."/>
            <person name="Kalinowski J."/>
            <person name="Zyl L.V."/>
            <person name="Trindade M."/>
        </authorList>
    </citation>
    <scope>NUCLEOTIDE SEQUENCE [LARGE SCALE GENOMIC DNA]</scope>
    <source>
        <strain evidence="15 16">XOM25</strain>
    </source>
</reference>
<evidence type="ECO:0000313" key="15">
    <source>
        <dbReference type="EMBL" id="WDE05546.1"/>
    </source>
</evidence>
<dbReference type="HAMAP" id="MF_00414">
    <property type="entry name" value="UbiB"/>
    <property type="match status" value="1"/>
</dbReference>
<comment type="similarity">
    <text evidence="13">Belongs to the ABC1 family. UbiB subfamily.</text>
</comment>
<evidence type="ECO:0000256" key="2">
    <source>
        <dbReference type="ARBA" id="ARBA00009670"/>
    </source>
</evidence>
<keyword evidence="12 13" id="KW-0472">Membrane</keyword>
<dbReference type="AlphaFoldDB" id="A0AAE9Z2F3"/>
<gene>
    <name evidence="13 15" type="primary">ubiB</name>
    <name evidence="15" type="ORF">SG34_000930</name>
</gene>
<keyword evidence="4" id="KW-0997">Cell inner membrane</keyword>
<dbReference type="KEGG" id="tvd:SG34_000930"/>
<dbReference type="GO" id="GO:0006744">
    <property type="term" value="P:ubiquinone biosynthetic process"/>
    <property type="evidence" value="ECO:0007669"/>
    <property type="project" value="UniProtKB-KW"/>
</dbReference>
<comment type="caution">
    <text evidence="13">Lacks conserved residue(s) required for the propagation of feature annotation.</text>
</comment>